<evidence type="ECO:0000313" key="1">
    <source>
        <dbReference type="EMBL" id="GBM26406.1"/>
    </source>
</evidence>
<sequence>MPSGAKIFLSVLSLMARHGIIHHTQQPKEGKHGMEESRIREKQDIQSREVGNLKPSFHELHPPFALFLVVATGRIHVARGLV</sequence>
<dbReference type="EMBL" id="BGPR01092224">
    <property type="protein sequence ID" value="GBM26406.1"/>
    <property type="molecule type" value="Genomic_DNA"/>
</dbReference>
<dbReference type="Proteomes" id="UP000499080">
    <property type="component" value="Unassembled WGS sequence"/>
</dbReference>
<accession>A0A4Y2EDQ0</accession>
<organism evidence="1 2">
    <name type="scientific">Araneus ventricosus</name>
    <name type="common">Orbweaver spider</name>
    <name type="synonym">Epeira ventricosa</name>
    <dbReference type="NCBI Taxonomy" id="182803"/>
    <lineage>
        <taxon>Eukaryota</taxon>
        <taxon>Metazoa</taxon>
        <taxon>Ecdysozoa</taxon>
        <taxon>Arthropoda</taxon>
        <taxon>Chelicerata</taxon>
        <taxon>Arachnida</taxon>
        <taxon>Araneae</taxon>
        <taxon>Araneomorphae</taxon>
        <taxon>Entelegynae</taxon>
        <taxon>Araneoidea</taxon>
        <taxon>Araneidae</taxon>
        <taxon>Araneus</taxon>
    </lineage>
</organism>
<gene>
    <name evidence="1" type="ORF">AVEN_55442_1</name>
</gene>
<evidence type="ECO:0000313" key="2">
    <source>
        <dbReference type="Proteomes" id="UP000499080"/>
    </source>
</evidence>
<proteinExistence type="predicted"/>
<feature type="non-terminal residue" evidence="1">
    <location>
        <position position="82"/>
    </location>
</feature>
<reference evidence="1 2" key="1">
    <citation type="journal article" date="2019" name="Sci. Rep.">
        <title>Orb-weaving spider Araneus ventricosus genome elucidates the spidroin gene catalogue.</title>
        <authorList>
            <person name="Kono N."/>
            <person name="Nakamura H."/>
            <person name="Ohtoshi R."/>
            <person name="Moran D.A.P."/>
            <person name="Shinohara A."/>
            <person name="Yoshida Y."/>
            <person name="Fujiwara M."/>
            <person name="Mori M."/>
            <person name="Tomita M."/>
            <person name="Arakawa K."/>
        </authorList>
    </citation>
    <scope>NUCLEOTIDE SEQUENCE [LARGE SCALE GENOMIC DNA]</scope>
</reference>
<dbReference type="AlphaFoldDB" id="A0A4Y2EDQ0"/>
<name>A0A4Y2EDQ0_ARAVE</name>
<protein>
    <submittedName>
        <fullName evidence="1">Uncharacterized protein</fullName>
    </submittedName>
</protein>
<keyword evidence="2" id="KW-1185">Reference proteome</keyword>
<comment type="caution">
    <text evidence="1">The sequence shown here is derived from an EMBL/GenBank/DDBJ whole genome shotgun (WGS) entry which is preliminary data.</text>
</comment>